<dbReference type="Pfam" id="PF09362">
    <property type="entry name" value="DUF1996"/>
    <property type="match status" value="1"/>
</dbReference>
<evidence type="ECO:0000313" key="3">
    <source>
        <dbReference type="EMBL" id="TEB29148.1"/>
    </source>
</evidence>
<dbReference type="PANTHER" id="PTHR43662:SF3">
    <property type="entry name" value="DOMAIN PROTEIN, PUTATIVE (AFU_ORTHOLOGUE AFUA_6G11970)-RELATED"/>
    <property type="match status" value="1"/>
</dbReference>
<evidence type="ECO:0000259" key="2">
    <source>
        <dbReference type="Pfam" id="PF09362"/>
    </source>
</evidence>
<dbReference type="AlphaFoldDB" id="A0A4Y7T5B7"/>
<proteinExistence type="predicted"/>
<evidence type="ECO:0000313" key="4">
    <source>
        <dbReference type="Proteomes" id="UP000298030"/>
    </source>
</evidence>
<protein>
    <recommendedName>
        <fullName evidence="2">DUF1996 domain-containing protein</fullName>
    </recommendedName>
</protein>
<dbReference type="Proteomes" id="UP000298030">
    <property type="component" value="Unassembled WGS sequence"/>
</dbReference>
<dbReference type="InterPro" id="IPR018535">
    <property type="entry name" value="DUF1996"/>
</dbReference>
<reference evidence="3 4" key="1">
    <citation type="journal article" date="2019" name="Nat. Ecol. Evol.">
        <title>Megaphylogeny resolves global patterns of mushroom evolution.</title>
        <authorList>
            <person name="Varga T."/>
            <person name="Krizsan K."/>
            <person name="Foldi C."/>
            <person name="Dima B."/>
            <person name="Sanchez-Garcia M."/>
            <person name="Sanchez-Ramirez S."/>
            <person name="Szollosi G.J."/>
            <person name="Szarkandi J.G."/>
            <person name="Papp V."/>
            <person name="Albert L."/>
            <person name="Andreopoulos W."/>
            <person name="Angelini C."/>
            <person name="Antonin V."/>
            <person name="Barry K.W."/>
            <person name="Bougher N.L."/>
            <person name="Buchanan P."/>
            <person name="Buyck B."/>
            <person name="Bense V."/>
            <person name="Catcheside P."/>
            <person name="Chovatia M."/>
            <person name="Cooper J."/>
            <person name="Damon W."/>
            <person name="Desjardin D."/>
            <person name="Finy P."/>
            <person name="Geml J."/>
            <person name="Haridas S."/>
            <person name="Hughes K."/>
            <person name="Justo A."/>
            <person name="Karasinski D."/>
            <person name="Kautmanova I."/>
            <person name="Kiss B."/>
            <person name="Kocsube S."/>
            <person name="Kotiranta H."/>
            <person name="LaButti K.M."/>
            <person name="Lechner B.E."/>
            <person name="Liimatainen K."/>
            <person name="Lipzen A."/>
            <person name="Lukacs Z."/>
            <person name="Mihaltcheva S."/>
            <person name="Morgado L.N."/>
            <person name="Niskanen T."/>
            <person name="Noordeloos M.E."/>
            <person name="Ohm R.A."/>
            <person name="Ortiz-Santana B."/>
            <person name="Ovrebo C."/>
            <person name="Racz N."/>
            <person name="Riley R."/>
            <person name="Savchenko A."/>
            <person name="Shiryaev A."/>
            <person name="Soop K."/>
            <person name="Spirin V."/>
            <person name="Szebenyi C."/>
            <person name="Tomsovsky M."/>
            <person name="Tulloss R.E."/>
            <person name="Uehling J."/>
            <person name="Grigoriev I.V."/>
            <person name="Vagvolgyi C."/>
            <person name="Papp T."/>
            <person name="Martin F.M."/>
            <person name="Miettinen O."/>
            <person name="Hibbett D.S."/>
            <person name="Nagy L.G."/>
        </authorList>
    </citation>
    <scope>NUCLEOTIDE SEQUENCE [LARGE SCALE GENOMIC DNA]</scope>
    <source>
        <strain evidence="3 4">FP101781</strain>
    </source>
</reference>
<organism evidence="3 4">
    <name type="scientific">Coprinellus micaceus</name>
    <name type="common">Glistening ink-cap mushroom</name>
    <name type="synonym">Coprinus micaceus</name>
    <dbReference type="NCBI Taxonomy" id="71717"/>
    <lineage>
        <taxon>Eukaryota</taxon>
        <taxon>Fungi</taxon>
        <taxon>Dikarya</taxon>
        <taxon>Basidiomycota</taxon>
        <taxon>Agaricomycotina</taxon>
        <taxon>Agaricomycetes</taxon>
        <taxon>Agaricomycetidae</taxon>
        <taxon>Agaricales</taxon>
        <taxon>Agaricineae</taxon>
        <taxon>Psathyrellaceae</taxon>
        <taxon>Coprinellus</taxon>
    </lineage>
</organism>
<dbReference type="STRING" id="71717.A0A4Y7T5B7"/>
<dbReference type="OrthoDB" id="74764at2759"/>
<feature type="compositionally biased region" description="Low complexity" evidence="1">
    <location>
        <begin position="359"/>
        <end position="372"/>
    </location>
</feature>
<keyword evidence="4" id="KW-1185">Reference proteome</keyword>
<evidence type="ECO:0000256" key="1">
    <source>
        <dbReference type="SAM" id="MobiDB-lite"/>
    </source>
</evidence>
<accession>A0A4Y7T5B7</accession>
<sequence>MHPTLDIPTLASCTSCRVVEDKSNYWTAVVYFRHRNGSFLRVPQMANHHTGPGLMNGGMTVYYFQPRAPTKNLTVVPFKKGFRMTVGHPSRRSLNGVDPGLTEAKATSFRCFSDPLVIGEDPPASGPQDSVGFPREMCSAGVRSNIYFSQCWDGVNLDSEDHMSHVAHPSGEPSASGLQFFGTDCPPSHPVRLPLLFLEIVWDTRPFNDLGMWPDDGSQPFVFSMGDPTGFGQHADYVFGWEGDALQRAMDVCTLGDGIITNCPVLTVQTMDEMNTCRLPALVPELVEEQYIPALPGCNPVQPGPLSATLSFPCDSAPSTTMPPPATSSTPPAIVTPPWTVCHEGPGSEPNVPGCDSIPTATTTATGPGVDI</sequence>
<dbReference type="PANTHER" id="PTHR43662">
    <property type="match status" value="1"/>
</dbReference>
<dbReference type="EMBL" id="QPFP01000028">
    <property type="protein sequence ID" value="TEB29148.1"/>
    <property type="molecule type" value="Genomic_DNA"/>
</dbReference>
<feature type="domain" description="DUF1996" evidence="2">
    <location>
        <begin position="11"/>
        <end position="241"/>
    </location>
</feature>
<feature type="region of interest" description="Disordered" evidence="1">
    <location>
        <begin position="348"/>
        <end position="372"/>
    </location>
</feature>
<name>A0A4Y7T5B7_COPMI</name>
<comment type="caution">
    <text evidence="3">The sequence shown here is derived from an EMBL/GenBank/DDBJ whole genome shotgun (WGS) entry which is preliminary data.</text>
</comment>
<gene>
    <name evidence="3" type="ORF">FA13DRAFT_1764920</name>
</gene>